<evidence type="ECO:0000313" key="3">
    <source>
        <dbReference type="Proteomes" id="UP000749010"/>
    </source>
</evidence>
<sequence length="519" mass="57457">MPSPASKSKGKGKGKTVPEIMSDPVAELDARIGAYPELLLLSQQWNPESGLIQFADGEEVYVRAKATLIGSWGHSGSWRWAWPNESLPAAARKASLRLKELAQVTGRAEFLNENSFPATALEARKLVAEVCHHLAAAAACNVGAEQAVWWFALHAIEHLRPLDALTQRAGESAAQVLAQGHSVMILNALRARFPGLRLQLIGRDLRGDPQPWAHDLHAQILFDYQRLTTHKVRDFSGANLAHARFDDSILRGIVLQEATFEGATLVDTDLSRADLRGASFRHAFLNGTNFNRAQLAGADFTGAELSGTLLTDVDLSDVKGLDAVHHMTPSEISLSTLTASQFKLSPAFLRRAGVSRGLIEDLAKGQRFARQYETCFLSYSSKDTPFAEKLYRSLQDAGVRVFWDRFDVLPGESLRDQVIEAIHQHDRLIVVLSDNGMASDWVRQEIELAWHHKRDSLVPIRLCAIEKVQAWTTKYETLPDLAGLFPILDFSAWRKKGDYARTVSLLLRSLAGGAEFCPR</sequence>
<feature type="domain" description="TIR" evidence="1">
    <location>
        <begin position="371"/>
        <end position="507"/>
    </location>
</feature>
<evidence type="ECO:0000313" key="2">
    <source>
        <dbReference type="EMBL" id="NMQ27931.1"/>
    </source>
</evidence>
<dbReference type="Gene3D" id="2.160.20.80">
    <property type="entry name" value="E3 ubiquitin-protein ligase SopA"/>
    <property type="match status" value="1"/>
</dbReference>
<reference evidence="2 3" key="1">
    <citation type="submission" date="2019-03" db="EMBL/GenBank/DDBJ databases">
        <title>Metabolic reconstructions from genomes of highly enriched 'Candidatus Accumulibacter' and 'Candidatus Competibacter' bioreactor populations.</title>
        <authorList>
            <person name="Annavajhala M.K."/>
            <person name="Welles L."/>
            <person name="Abbas B."/>
            <person name="Sorokin D."/>
            <person name="Park H."/>
            <person name="Van Loosdrecht M."/>
            <person name="Chandran K."/>
        </authorList>
    </citation>
    <scope>NUCLEOTIDE SEQUENCE [LARGE SCALE GENOMIC DNA]</scope>
    <source>
        <strain evidence="2 3">SBR_S</strain>
    </source>
</reference>
<comment type="caution">
    <text evidence="2">The sequence shown here is derived from an EMBL/GenBank/DDBJ whole genome shotgun (WGS) entry which is preliminary data.</text>
</comment>
<dbReference type="SUPFAM" id="SSF52200">
    <property type="entry name" value="Toll/Interleukin receptor TIR domain"/>
    <property type="match status" value="1"/>
</dbReference>
<gene>
    <name evidence="2" type="ORF">E4Q23_09260</name>
</gene>
<dbReference type="InterPro" id="IPR001646">
    <property type="entry name" value="5peptide_repeat"/>
</dbReference>
<dbReference type="EMBL" id="SPMY01000024">
    <property type="protein sequence ID" value="NMQ27931.1"/>
    <property type="molecule type" value="Genomic_DNA"/>
</dbReference>
<dbReference type="InterPro" id="IPR035897">
    <property type="entry name" value="Toll_tir_struct_dom_sf"/>
</dbReference>
<name>A0ABX1TUP5_9PROT</name>
<dbReference type="InterPro" id="IPR000157">
    <property type="entry name" value="TIR_dom"/>
</dbReference>
<dbReference type="PANTHER" id="PTHR14136:SF17">
    <property type="entry name" value="BTB_POZ DOMAIN-CONTAINING PROTEIN KCTD9"/>
    <property type="match status" value="1"/>
</dbReference>
<dbReference type="Gene3D" id="3.40.50.10140">
    <property type="entry name" value="Toll/interleukin-1 receptor homology (TIR) domain"/>
    <property type="match status" value="1"/>
</dbReference>
<proteinExistence type="predicted"/>
<dbReference type="InterPro" id="IPR051082">
    <property type="entry name" value="Pentapeptide-BTB/POZ_domain"/>
</dbReference>
<organism evidence="2 3">
    <name type="scientific">Candidatus Accumulibacter phosphatis</name>
    <dbReference type="NCBI Taxonomy" id="327160"/>
    <lineage>
        <taxon>Bacteria</taxon>
        <taxon>Pseudomonadati</taxon>
        <taxon>Pseudomonadota</taxon>
        <taxon>Betaproteobacteria</taxon>
        <taxon>Candidatus Accumulibacter</taxon>
    </lineage>
</organism>
<dbReference type="InterPro" id="IPR049249">
    <property type="entry name" value="DUF6882"/>
</dbReference>
<dbReference type="RefSeq" id="WP_169066385.1">
    <property type="nucleotide sequence ID" value="NZ_SPMY01000024.1"/>
</dbReference>
<dbReference type="Pfam" id="PF21813">
    <property type="entry name" value="DUF6882"/>
    <property type="match status" value="1"/>
</dbReference>
<protein>
    <submittedName>
        <fullName evidence="2">Toll/interleukin-1 receptor domain-containing protein</fullName>
    </submittedName>
</protein>
<dbReference type="SUPFAM" id="SSF141571">
    <property type="entry name" value="Pentapeptide repeat-like"/>
    <property type="match status" value="1"/>
</dbReference>
<dbReference type="PROSITE" id="PS50104">
    <property type="entry name" value="TIR"/>
    <property type="match status" value="1"/>
</dbReference>
<evidence type="ECO:0000259" key="1">
    <source>
        <dbReference type="PROSITE" id="PS50104"/>
    </source>
</evidence>
<keyword evidence="3" id="KW-1185">Reference proteome</keyword>
<dbReference type="SMART" id="SM00255">
    <property type="entry name" value="TIR"/>
    <property type="match status" value="1"/>
</dbReference>
<dbReference type="Pfam" id="PF13676">
    <property type="entry name" value="TIR_2"/>
    <property type="match status" value="1"/>
</dbReference>
<keyword evidence="2" id="KW-0675">Receptor</keyword>
<accession>A0ABX1TUP5</accession>
<dbReference type="Pfam" id="PF00805">
    <property type="entry name" value="Pentapeptide"/>
    <property type="match status" value="2"/>
</dbReference>
<dbReference type="PANTHER" id="PTHR14136">
    <property type="entry name" value="BTB_POZ DOMAIN-CONTAINING PROTEIN KCTD9"/>
    <property type="match status" value="1"/>
</dbReference>
<dbReference type="Proteomes" id="UP000749010">
    <property type="component" value="Unassembled WGS sequence"/>
</dbReference>